<name>A0A369TKR9_9RHOB</name>
<reference evidence="2 3" key="1">
    <citation type="submission" date="2018-07" db="EMBL/GenBank/DDBJ databases">
        <title>Thalassococcus profundi sp. nov., a marine bacterium isolated from deep seawater of Okinawa Trough.</title>
        <authorList>
            <person name="Yu M."/>
        </authorList>
    </citation>
    <scope>NUCLEOTIDE SEQUENCE [LARGE SCALE GENOMIC DNA]</scope>
    <source>
        <strain evidence="2 3">WRAS1</strain>
    </source>
</reference>
<comment type="caution">
    <text evidence="2">The sequence shown here is derived from an EMBL/GenBank/DDBJ whole genome shotgun (WGS) entry which is preliminary data.</text>
</comment>
<organism evidence="2 3">
    <name type="scientific">Thalassococcus profundi</name>
    <dbReference type="NCBI Taxonomy" id="2282382"/>
    <lineage>
        <taxon>Bacteria</taxon>
        <taxon>Pseudomonadati</taxon>
        <taxon>Pseudomonadota</taxon>
        <taxon>Alphaproteobacteria</taxon>
        <taxon>Rhodobacterales</taxon>
        <taxon>Roseobacteraceae</taxon>
        <taxon>Thalassococcus</taxon>
    </lineage>
</organism>
<protein>
    <submittedName>
        <fullName evidence="2">DUF4437 domain-containing protein</fullName>
    </submittedName>
</protein>
<dbReference type="AlphaFoldDB" id="A0A369TKR9"/>
<evidence type="ECO:0000313" key="2">
    <source>
        <dbReference type="EMBL" id="RDD65931.1"/>
    </source>
</evidence>
<proteinExistence type="predicted"/>
<keyword evidence="3" id="KW-1185">Reference proteome</keyword>
<dbReference type="SUPFAM" id="SSF51182">
    <property type="entry name" value="RmlC-like cupins"/>
    <property type="match status" value="1"/>
</dbReference>
<dbReference type="Gene3D" id="2.60.120.10">
    <property type="entry name" value="Jelly Rolls"/>
    <property type="match status" value="1"/>
</dbReference>
<feature type="domain" description="ChrR-like cupin" evidence="1">
    <location>
        <begin position="39"/>
        <end position="138"/>
    </location>
</feature>
<evidence type="ECO:0000259" key="1">
    <source>
        <dbReference type="Pfam" id="PF12973"/>
    </source>
</evidence>
<accession>A0A369TKR9</accession>
<dbReference type="InterPro" id="IPR011051">
    <property type="entry name" value="RmlC_Cupin_sf"/>
</dbReference>
<dbReference type="InterPro" id="IPR025979">
    <property type="entry name" value="ChrR-like_cupin_dom"/>
</dbReference>
<dbReference type="OrthoDB" id="7843074at2"/>
<gene>
    <name evidence="2" type="ORF">DU478_11960</name>
</gene>
<dbReference type="PROSITE" id="PS51318">
    <property type="entry name" value="TAT"/>
    <property type="match status" value="1"/>
</dbReference>
<sequence length="184" mass="20057">MKKTTMTRREGLAGVGTAAAAIALGPQEASAETHAGGFDQSNIKWYTLAGFDHVWYHILKVDPDARIVDLLLKFAANERIVLHRHHADYSTFVIQGELRIYSEDGEIREIRPTGSFVEKPAGGAPHTEGGGDEDCIAWFSNRGTDGMIYEILGPNHETVATLGLPEFKALLEAQDAPVQPYVPG</sequence>
<dbReference type="Pfam" id="PF12973">
    <property type="entry name" value="Cupin_7"/>
    <property type="match status" value="1"/>
</dbReference>
<dbReference type="EMBL" id="QPMK01000008">
    <property type="protein sequence ID" value="RDD65931.1"/>
    <property type="molecule type" value="Genomic_DNA"/>
</dbReference>
<evidence type="ECO:0000313" key="3">
    <source>
        <dbReference type="Proteomes" id="UP000253977"/>
    </source>
</evidence>
<dbReference type="RefSeq" id="WP_114511207.1">
    <property type="nucleotide sequence ID" value="NZ_QPMK01000008.1"/>
</dbReference>
<dbReference type="InterPro" id="IPR014710">
    <property type="entry name" value="RmlC-like_jellyroll"/>
</dbReference>
<dbReference type="InterPro" id="IPR006311">
    <property type="entry name" value="TAT_signal"/>
</dbReference>
<dbReference type="Proteomes" id="UP000253977">
    <property type="component" value="Unassembled WGS sequence"/>
</dbReference>